<dbReference type="Proteomes" id="UP000013782">
    <property type="component" value="Unassembled WGS sequence"/>
</dbReference>
<evidence type="ECO:0000313" key="1">
    <source>
        <dbReference type="EMBL" id="EOH90321.1"/>
    </source>
</evidence>
<dbReference type="PATRIC" id="fig|1158607.3.peg.4131"/>
<organism evidence="1 2">
    <name type="scientific">Enterococcus pallens ATCC BAA-351</name>
    <dbReference type="NCBI Taxonomy" id="1158607"/>
    <lineage>
        <taxon>Bacteria</taxon>
        <taxon>Bacillati</taxon>
        <taxon>Bacillota</taxon>
        <taxon>Bacilli</taxon>
        <taxon>Lactobacillales</taxon>
        <taxon>Enterococcaceae</taxon>
        <taxon>Enterococcus</taxon>
    </lineage>
</organism>
<evidence type="ECO:0000313" key="2">
    <source>
        <dbReference type="Proteomes" id="UP000013782"/>
    </source>
</evidence>
<dbReference type="STRING" id="160454.RV10_GL001028"/>
<gene>
    <name evidence="1" type="ORF">UAU_04150</name>
</gene>
<protein>
    <recommendedName>
        <fullName evidence="3">BppU N-terminal domain-containing protein</fullName>
    </recommendedName>
</protein>
<name>R2SBV1_9ENTE</name>
<sequence length="114" mass="13045">MANSLNLTVVNDITDIAQGDTASTLVLELLDEKKLRIRYLDKHQATVYLVNDGVVKYEQKCKIFDSRLEINISEVLKPLDYIIEVHVEVDGFKYIFPSDVNYKLRINASNVVEV</sequence>
<dbReference type="EMBL" id="AJAQ01000036">
    <property type="protein sequence ID" value="EOH90321.1"/>
    <property type="molecule type" value="Genomic_DNA"/>
</dbReference>
<reference evidence="1 2" key="1">
    <citation type="submission" date="2013-02" db="EMBL/GenBank/DDBJ databases">
        <title>The Genome Sequence of Enterococcus pallens BAA-351.</title>
        <authorList>
            <consortium name="The Broad Institute Genome Sequencing Platform"/>
            <consortium name="The Broad Institute Genome Sequencing Center for Infectious Disease"/>
            <person name="Earl A.M."/>
            <person name="Gilmore M.S."/>
            <person name="Lebreton F."/>
            <person name="Walker B."/>
            <person name="Young S.K."/>
            <person name="Zeng Q."/>
            <person name="Gargeya S."/>
            <person name="Fitzgerald M."/>
            <person name="Haas B."/>
            <person name="Abouelleil A."/>
            <person name="Alvarado L."/>
            <person name="Arachchi H.M."/>
            <person name="Berlin A.M."/>
            <person name="Chapman S.B."/>
            <person name="Dewar J."/>
            <person name="Goldberg J."/>
            <person name="Griggs A."/>
            <person name="Gujja S."/>
            <person name="Hansen M."/>
            <person name="Howarth C."/>
            <person name="Imamovic A."/>
            <person name="Larimer J."/>
            <person name="McCowan C."/>
            <person name="Murphy C."/>
            <person name="Neiman D."/>
            <person name="Pearson M."/>
            <person name="Priest M."/>
            <person name="Roberts A."/>
            <person name="Saif S."/>
            <person name="Shea T."/>
            <person name="Sisk P."/>
            <person name="Sykes S."/>
            <person name="Wortman J."/>
            <person name="Nusbaum C."/>
            <person name="Birren B."/>
        </authorList>
    </citation>
    <scope>NUCLEOTIDE SEQUENCE [LARGE SCALE GENOMIC DNA]</scope>
    <source>
        <strain evidence="1 2">ATCC BAA-351</strain>
    </source>
</reference>
<proteinExistence type="predicted"/>
<dbReference type="AlphaFoldDB" id="R2SBV1"/>
<dbReference type="HOGENOM" id="CLU_2117262_0_0_9"/>
<keyword evidence="2" id="KW-1185">Reference proteome</keyword>
<accession>R2SBV1</accession>
<comment type="caution">
    <text evidence="1">The sequence shown here is derived from an EMBL/GenBank/DDBJ whole genome shotgun (WGS) entry which is preliminary data.</text>
</comment>
<evidence type="ECO:0008006" key="3">
    <source>
        <dbReference type="Google" id="ProtNLM"/>
    </source>
</evidence>
<dbReference type="RefSeq" id="WP_010759095.1">
    <property type="nucleotide sequence ID" value="NZ_ASWD01000005.1"/>
</dbReference>